<organism evidence="3">
    <name type="scientific">Anthurium amnicola</name>
    <dbReference type="NCBI Taxonomy" id="1678845"/>
    <lineage>
        <taxon>Eukaryota</taxon>
        <taxon>Viridiplantae</taxon>
        <taxon>Streptophyta</taxon>
        <taxon>Embryophyta</taxon>
        <taxon>Tracheophyta</taxon>
        <taxon>Spermatophyta</taxon>
        <taxon>Magnoliopsida</taxon>
        <taxon>Liliopsida</taxon>
        <taxon>Araceae</taxon>
        <taxon>Pothoideae</taxon>
        <taxon>Potheae</taxon>
        <taxon>Anthurium</taxon>
    </lineage>
</organism>
<proteinExistence type="predicted"/>
<feature type="compositionally biased region" description="Acidic residues" evidence="1">
    <location>
        <begin position="232"/>
        <end position="257"/>
    </location>
</feature>
<dbReference type="InterPro" id="IPR044822">
    <property type="entry name" value="Myb_DNA-bind_4"/>
</dbReference>
<feature type="region of interest" description="Disordered" evidence="1">
    <location>
        <begin position="1"/>
        <end position="106"/>
    </location>
</feature>
<protein>
    <recommendedName>
        <fullName evidence="2">Myb/SANT-like DNA-binding domain-containing protein</fullName>
    </recommendedName>
</protein>
<feature type="compositionally biased region" description="Low complexity" evidence="1">
    <location>
        <begin position="88"/>
        <end position="99"/>
    </location>
</feature>
<evidence type="ECO:0000313" key="3">
    <source>
        <dbReference type="EMBL" id="JAT60058.1"/>
    </source>
</evidence>
<accession>A0A1D1YZH3</accession>
<feature type="region of interest" description="Disordered" evidence="1">
    <location>
        <begin position="297"/>
        <end position="339"/>
    </location>
</feature>
<sequence>MAAAVAEPPSSAKEDDLPSPSSSSSPSPSPSPLASPTQSPSLAGAAASAAADMNPNGGSSPDHDPCSPTKSDPASDPPPPAAIHGRLPPSQAAFPAASATRRLPPPCWTQEETDALIQSYRHKWYALRRGNLRASHWEEVAEAVARGCRHLYTASAGANSPKTAVQCRHKMEKLRKRYRSEKRRPHRTSWVHFREMDAMEMGTQPGGGGGGAPTTAPRSKAVVAAAPIPDAYSDDDQDDESDDDDDGEEEEEDEEEDGPKSVGGNPTTRSIHAVMSKENGMAAMGGDPRFQIPKAVRSKAGMPRADDRAKAPNHPFNPKSFHASGSNGFSKGFPGSARKLPPVAEEMRRRLADRRRNEREGSALGEMVAAVRMVGDGFMRVEEMKMEMAREMEKMRMEMELKRTEMIIESQRWIVDAFVKGLTHGQKKKKRAKITPE</sequence>
<evidence type="ECO:0000259" key="2">
    <source>
        <dbReference type="Pfam" id="PF13837"/>
    </source>
</evidence>
<dbReference type="PANTHER" id="PTHR31307">
    <property type="entry name" value="TRIHELIX TRANSCRIPTION FACTOR ASIL2"/>
    <property type="match status" value="1"/>
</dbReference>
<name>A0A1D1YZH3_9ARAE</name>
<feature type="compositionally biased region" description="Low complexity" evidence="1">
    <location>
        <begin position="34"/>
        <end position="51"/>
    </location>
</feature>
<dbReference type="AlphaFoldDB" id="A0A1D1YZH3"/>
<gene>
    <name evidence="3" type="ORF">g.78415</name>
</gene>
<reference evidence="3" key="1">
    <citation type="submission" date="2015-07" db="EMBL/GenBank/DDBJ databases">
        <title>Transcriptome Assembly of Anthurium amnicola.</title>
        <authorList>
            <person name="Suzuki J."/>
        </authorList>
    </citation>
    <scope>NUCLEOTIDE SEQUENCE</scope>
</reference>
<dbReference type="SMART" id="SM00595">
    <property type="entry name" value="MADF"/>
    <property type="match status" value="1"/>
</dbReference>
<dbReference type="EMBL" id="GDJX01007878">
    <property type="protein sequence ID" value="JAT60058.1"/>
    <property type="molecule type" value="Transcribed_RNA"/>
</dbReference>
<dbReference type="InterPro" id="IPR044823">
    <property type="entry name" value="ASIL1/2-like"/>
</dbReference>
<feature type="region of interest" description="Disordered" evidence="1">
    <location>
        <begin position="196"/>
        <end position="268"/>
    </location>
</feature>
<dbReference type="Pfam" id="PF13837">
    <property type="entry name" value="Myb_DNA-bind_4"/>
    <property type="match status" value="1"/>
</dbReference>
<dbReference type="FunFam" id="1.10.10.60:FF:000152">
    <property type="entry name" value="Trihelix transcription factor ASIL2"/>
    <property type="match status" value="1"/>
</dbReference>
<dbReference type="Gene3D" id="1.10.10.60">
    <property type="entry name" value="Homeodomain-like"/>
    <property type="match status" value="1"/>
</dbReference>
<evidence type="ECO:0000256" key="1">
    <source>
        <dbReference type="SAM" id="MobiDB-lite"/>
    </source>
</evidence>
<dbReference type="PANTHER" id="PTHR31307:SF49">
    <property type="entry name" value="ALCOHOL DEHYDROGENASE TRANSCRIPTION FACTOR MYB_SANT-LIKE FAMILY PROTEIN"/>
    <property type="match status" value="1"/>
</dbReference>
<feature type="domain" description="Myb/SANT-like DNA-binding" evidence="2">
    <location>
        <begin position="106"/>
        <end position="199"/>
    </location>
</feature>